<gene>
    <name evidence="2" type="ORF">HYH02_010359</name>
</gene>
<feature type="compositionally biased region" description="Gly residues" evidence="1">
    <location>
        <begin position="766"/>
        <end position="776"/>
    </location>
</feature>
<feature type="compositionally biased region" description="Gly residues" evidence="1">
    <location>
        <begin position="205"/>
        <end position="216"/>
    </location>
</feature>
<accession>A0A835TML4</accession>
<dbReference type="PANTHER" id="PTHR45725:SF18">
    <property type="entry name" value="ORC1-LIKE AAA ATPASE DOMAIN-CONTAINING PROTEIN"/>
    <property type="match status" value="1"/>
</dbReference>
<feature type="region of interest" description="Disordered" evidence="1">
    <location>
        <begin position="730"/>
        <end position="776"/>
    </location>
</feature>
<feature type="region of interest" description="Disordered" evidence="1">
    <location>
        <begin position="487"/>
        <end position="509"/>
    </location>
</feature>
<dbReference type="EMBL" id="JAEHOD010000038">
    <property type="protein sequence ID" value="KAG2440480.1"/>
    <property type="molecule type" value="Genomic_DNA"/>
</dbReference>
<evidence type="ECO:0000313" key="2">
    <source>
        <dbReference type="EMBL" id="KAG2440480.1"/>
    </source>
</evidence>
<proteinExistence type="predicted"/>
<sequence length="813" mass="83684">MGAKHSRSRRAGPARAAVATPQVPAISHDESIVISSNELVKAPAPAARLTSDPADRRALATSDQCVLGLSDVCAQLLLGEGLSPRLLRGALEEVLAAMTWFAGRLVLRPDGAFDVSCCNSGARLVIASTSATLGEVAAAILPPQPPASAATAATAAAGAAAAPTTAATASPNNRPPEHAGTAAGAGFARFAGDRGPVVAAAASAGPGGATAGGGGDTDPWTWREFALPRDPMAIVQEQLPLASVYLLHLRGGGCLLTLTTYHGLTDFESVQTFAAHLSTAYNRRLMAAGGTEAAATEAAAAAAEAEGQQRTQPPGGRAAPGDGAAATAQQPGPGQTATLAHAPPMAVAEVASRSSSKADLHQSQPPRTAQQQQAAQLPQGQSQRLPAAQLLLQPPEDRRSARFDPEALEALAAAELPPGVPARERTHAPSAAEQAEAMQRVMHQLAVRGGGKERRLFHVSAARLAQLKAQAAAALAQEQARAEAAAEAAAAGSASRNDMALTTEQQAQQEREREQLRLLRDVGYVSTKDVFVARLLQLLHAVPLRRGSPLTLLQAADMRTRVVADLEVPPQPQLQPLKPLQPQPQLQPLAAETAAAAAAVAAMKSTPQPQPLPLPVAQLGNILGTARVDGLRPSEQSLGWSAGLLRHSLTRYAPAQYRRKLHEELQVVGAHGGRGLMYELILDSRPQYNLTAVEGPVLVSCWEVDYKLWRFGGQLPLAFRSLGDTGPNTAVVVAGPPPRPRHAAAAGGNSADAASDNNSSNNSGAGNQGGAGTTGGDAGGGLNVALTLHKAVWAQLDELWPPSAGGGGLAHVF</sequence>
<protein>
    <submittedName>
        <fullName evidence="2">Uncharacterized protein</fullName>
    </submittedName>
</protein>
<dbReference type="InterPro" id="IPR051425">
    <property type="entry name" value="Formin_Homology"/>
</dbReference>
<feature type="compositionally biased region" description="Low complexity" evidence="1">
    <location>
        <begin position="487"/>
        <end position="508"/>
    </location>
</feature>
<dbReference type="PANTHER" id="PTHR45725">
    <property type="entry name" value="FORMIN HOMOLOGY 2 FAMILY MEMBER"/>
    <property type="match status" value="1"/>
</dbReference>
<dbReference type="Proteomes" id="UP000613740">
    <property type="component" value="Unassembled WGS sequence"/>
</dbReference>
<name>A0A835TML4_9CHLO</name>
<feature type="compositionally biased region" description="Basic residues" evidence="1">
    <location>
        <begin position="1"/>
        <end position="12"/>
    </location>
</feature>
<reference evidence="2" key="1">
    <citation type="journal article" date="2020" name="bioRxiv">
        <title>Comparative genomics of Chlamydomonas.</title>
        <authorList>
            <person name="Craig R.J."/>
            <person name="Hasan A.R."/>
            <person name="Ness R.W."/>
            <person name="Keightley P.D."/>
        </authorList>
    </citation>
    <scope>NUCLEOTIDE SEQUENCE</scope>
    <source>
        <strain evidence="2">CCAP 11/173</strain>
    </source>
</reference>
<dbReference type="Pfam" id="PF02458">
    <property type="entry name" value="Transferase"/>
    <property type="match status" value="1"/>
</dbReference>
<feature type="compositionally biased region" description="Low complexity" evidence="1">
    <location>
        <begin position="362"/>
        <end position="382"/>
    </location>
</feature>
<dbReference type="InterPro" id="IPR023213">
    <property type="entry name" value="CAT-like_dom_sf"/>
</dbReference>
<organism evidence="2 3">
    <name type="scientific">Chlamydomonas schloesseri</name>
    <dbReference type="NCBI Taxonomy" id="2026947"/>
    <lineage>
        <taxon>Eukaryota</taxon>
        <taxon>Viridiplantae</taxon>
        <taxon>Chlorophyta</taxon>
        <taxon>core chlorophytes</taxon>
        <taxon>Chlorophyceae</taxon>
        <taxon>CS clade</taxon>
        <taxon>Chlamydomonadales</taxon>
        <taxon>Chlamydomonadaceae</taxon>
        <taxon>Chlamydomonas</taxon>
    </lineage>
</organism>
<feature type="compositionally biased region" description="Low complexity" evidence="1">
    <location>
        <begin position="298"/>
        <end position="338"/>
    </location>
</feature>
<feature type="compositionally biased region" description="Low complexity" evidence="1">
    <location>
        <begin position="743"/>
        <end position="765"/>
    </location>
</feature>
<dbReference type="OrthoDB" id="547310at2759"/>
<feature type="region of interest" description="Disordered" evidence="1">
    <location>
        <begin position="201"/>
        <end position="221"/>
    </location>
</feature>
<feature type="region of interest" description="Disordered" evidence="1">
    <location>
        <begin position="1"/>
        <end position="20"/>
    </location>
</feature>
<evidence type="ECO:0000256" key="1">
    <source>
        <dbReference type="SAM" id="MobiDB-lite"/>
    </source>
</evidence>
<keyword evidence="3" id="KW-1185">Reference proteome</keyword>
<dbReference type="Gene3D" id="3.30.559.10">
    <property type="entry name" value="Chloramphenicol acetyltransferase-like domain"/>
    <property type="match status" value="2"/>
</dbReference>
<feature type="region of interest" description="Disordered" evidence="1">
    <location>
        <begin position="298"/>
        <end position="382"/>
    </location>
</feature>
<comment type="caution">
    <text evidence="2">The sequence shown here is derived from an EMBL/GenBank/DDBJ whole genome shotgun (WGS) entry which is preliminary data.</text>
</comment>
<evidence type="ECO:0000313" key="3">
    <source>
        <dbReference type="Proteomes" id="UP000613740"/>
    </source>
</evidence>
<dbReference type="AlphaFoldDB" id="A0A835TML4"/>